<sequence>MSKFQKIGSVVGTIVAAIGQAGVVFAQSDIRVVNPTQVGGSSFSAIITIIKTVGGWMMTLAGALAVIYLIYGGIMYITGGEKGAEKAKTMIINSITGLVIVALSYLIANMVLNAIGA</sequence>
<dbReference type="InterPro" id="IPR043993">
    <property type="entry name" value="T4SS_pilin"/>
</dbReference>
<evidence type="ECO:0000256" key="1">
    <source>
        <dbReference type="SAM" id="Phobius"/>
    </source>
</evidence>
<dbReference type="Proteomes" id="UP000179010">
    <property type="component" value="Unassembled WGS sequence"/>
</dbReference>
<proteinExistence type="predicted"/>
<protein>
    <submittedName>
        <fullName evidence="2">Uncharacterized protein</fullName>
    </submittedName>
</protein>
<accession>A0A1F4PPA2</accession>
<feature type="transmembrane region" description="Helical" evidence="1">
    <location>
        <begin position="91"/>
        <end position="112"/>
    </location>
</feature>
<keyword evidence="1" id="KW-1133">Transmembrane helix</keyword>
<evidence type="ECO:0000313" key="3">
    <source>
        <dbReference type="Proteomes" id="UP000179010"/>
    </source>
</evidence>
<evidence type="ECO:0000313" key="2">
    <source>
        <dbReference type="EMBL" id="OGB85459.1"/>
    </source>
</evidence>
<dbReference type="Pfam" id="PF18895">
    <property type="entry name" value="T4SS_pilin"/>
    <property type="match status" value="1"/>
</dbReference>
<dbReference type="STRING" id="1798539.A2994_02470"/>
<reference evidence="2 3" key="1">
    <citation type="journal article" date="2016" name="Nat. Commun.">
        <title>Thousands of microbial genomes shed light on interconnected biogeochemical processes in an aquifer system.</title>
        <authorList>
            <person name="Anantharaman K."/>
            <person name="Brown C.T."/>
            <person name="Hug L.A."/>
            <person name="Sharon I."/>
            <person name="Castelle C.J."/>
            <person name="Probst A.J."/>
            <person name="Thomas B.C."/>
            <person name="Singh A."/>
            <person name="Wilkins M.J."/>
            <person name="Karaoz U."/>
            <person name="Brodie E.L."/>
            <person name="Williams K.H."/>
            <person name="Hubbard S.S."/>
            <person name="Banfield J.F."/>
        </authorList>
    </citation>
    <scope>NUCLEOTIDE SEQUENCE [LARGE SCALE GENOMIC DNA]</scope>
</reference>
<organism evidence="2 3">
    <name type="scientific">candidate division Kazan bacterium RIFCSPLOWO2_01_FULL_48_13</name>
    <dbReference type="NCBI Taxonomy" id="1798539"/>
    <lineage>
        <taxon>Bacteria</taxon>
        <taxon>Bacteria division Kazan-3B-28</taxon>
    </lineage>
</organism>
<keyword evidence="1" id="KW-0472">Membrane</keyword>
<keyword evidence="1" id="KW-0812">Transmembrane</keyword>
<feature type="transmembrane region" description="Helical" evidence="1">
    <location>
        <begin position="42"/>
        <end position="71"/>
    </location>
</feature>
<name>A0A1F4PPA2_UNCK3</name>
<comment type="caution">
    <text evidence="2">The sequence shown here is derived from an EMBL/GenBank/DDBJ whole genome shotgun (WGS) entry which is preliminary data.</text>
</comment>
<dbReference type="AlphaFoldDB" id="A0A1F4PPA2"/>
<dbReference type="EMBL" id="METE01000004">
    <property type="protein sequence ID" value="OGB85459.1"/>
    <property type="molecule type" value="Genomic_DNA"/>
</dbReference>
<gene>
    <name evidence="2" type="ORF">A2994_02470</name>
</gene>